<dbReference type="PIRSF" id="PIRSF001123">
    <property type="entry name" value="PepA_GA"/>
    <property type="match status" value="1"/>
</dbReference>
<keyword evidence="3" id="KW-0645">Protease</keyword>
<keyword evidence="4 8" id="KW-0479">Metal-binding</keyword>
<evidence type="ECO:0000256" key="8">
    <source>
        <dbReference type="PIRSR" id="PIRSR001123-2"/>
    </source>
</evidence>
<evidence type="ECO:0000256" key="2">
    <source>
        <dbReference type="ARBA" id="ARBA00022438"/>
    </source>
</evidence>
<comment type="cofactor">
    <cofactor evidence="8">
        <name>a divalent metal cation</name>
        <dbReference type="ChEBI" id="CHEBI:60240"/>
    </cofactor>
    <text evidence="8">Binds 2 divalent metal cations per subunit.</text>
</comment>
<keyword evidence="2" id="KW-0031">Aminopeptidase</keyword>
<dbReference type="GeneID" id="79265684"/>
<dbReference type="InterPro" id="IPR008007">
    <property type="entry name" value="Peptidase_M42"/>
</dbReference>
<dbReference type="GO" id="GO:0006508">
    <property type="term" value="P:proteolysis"/>
    <property type="evidence" value="ECO:0007669"/>
    <property type="project" value="UniProtKB-KW"/>
</dbReference>
<accession>A0ABD5ZKI6</accession>
<evidence type="ECO:0000256" key="6">
    <source>
        <dbReference type="PIRNR" id="PIRNR001123"/>
    </source>
</evidence>
<organism evidence="9 10">
    <name type="scientific">Halosegnis marinus</name>
    <dbReference type="NCBI Taxonomy" id="3034023"/>
    <lineage>
        <taxon>Archaea</taxon>
        <taxon>Methanobacteriati</taxon>
        <taxon>Methanobacteriota</taxon>
        <taxon>Stenosarchaea group</taxon>
        <taxon>Halobacteria</taxon>
        <taxon>Halobacteriales</taxon>
        <taxon>Natronomonadaceae</taxon>
        <taxon>Halosegnis</taxon>
    </lineage>
</organism>
<protein>
    <submittedName>
        <fullName evidence="9">M42 family peptidase</fullName>
    </submittedName>
</protein>
<feature type="binding site" evidence="8">
    <location>
        <position position="233"/>
    </location>
    <ligand>
        <name>Zn(2+)</name>
        <dbReference type="ChEBI" id="CHEBI:29105"/>
        <label>1</label>
    </ligand>
</feature>
<dbReference type="Proteomes" id="UP001596398">
    <property type="component" value="Unassembled WGS sequence"/>
</dbReference>
<dbReference type="AlphaFoldDB" id="A0ABD5ZKI6"/>
<dbReference type="Gene3D" id="3.40.630.10">
    <property type="entry name" value="Zn peptidases"/>
    <property type="match status" value="1"/>
</dbReference>
<dbReference type="EMBL" id="JBHTAP010000001">
    <property type="protein sequence ID" value="MFC7234022.1"/>
    <property type="molecule type" value="Genomic_DNA"/>
</dbReference>
<feature type="binding site" evidence="8">
    <location>
        <position position="178"/>
    </location>
    <ligand>
        <name>Zn(2+)</name>
        <dbReference type="ChEBI" id="CHEBI:29105"/>
        <label>2</label>
    </ligand>
</feature>
<feature type="active site" description="Proton acceptor" evidence="7">
    <location>
        <position position="210"/>
    </location>
</feature>
<dbReference type="Gene3D" id="2.40.30.40">
    <property type="entry name" value="Peptidase M42, domain 2"/>
    <property type="match status" value="1"/>
</dbReference>
<dbReference type="PANTHER" id="PTHR32481">
    <property type="entry name" value="AMINOPEPTIDASE"/>
    <property type="match status" value="1"/>
</dbReference>
<proteinExistence type="inferred from homology"/>
<dbReference type="InterPro" id="IPR023367">
    <property type="entry name" value="Peptidase_M42_dom2"/>
</dbReference>
<dbReference type="SUPFAM" id="SSF53187">
    <property type="entry name" value="Zn-dependent exopeptidases"/>
    <property type="match status" value="1"/>
</dbReference>
<gene>
    <name evidence="9" type="ORF">ACFQJ4_01695</name>
</gene>
<keyword evidence="5" id="KW-0378">Hydrolase</keyword>
<evidence type="ECO:0000256" key="5">
    <source>
        <dbReference type="ARBA" id="ARBA00022801"/>
    </source>
</evidence>
<keyword evidence="10" id="KW-1185">Reference proteome</keyword>
<evidence type="ECO:0000256" key="1">
    <source>
        <dbReference type="ARBA" id="ARBA00006272"/>
    </source>
</evidence>
<dbReference type="Pfam" id="PF05343">
    <property type="entry name" value="Peptidase_M42"/>
    <property type="match status" value="1"/>
</dbReference>
<feature type="binding site" evidence="8">
    <location>
        <position position="178"/>
    </location>
    <ligand>
        <name>Zn(2+)</name>
        <dbReference type="ChEBI" id="CHEBI:29105"/>
        <label>1</label>
    </ligand>
</feature>
<evidence type="ECO:0000256" key="7">
    <source>
        <dbReference type="PIRSR" id="PIRSR001123-1"/>
    </source>
</evidence>
<dbReference type="PANTHER" id="PTHR32481:SF0">
    <property type="entry name" value="AMINOPEPTIDASE YPDE-RELATED"/>
    <property type="match status" value="1"/>
</dbReference>
<reference evidence="9 10" key="1">
    <citation type="journal article" date="2019" name="Int. J. Syst. Evol. Microbiol.">
        <title>The Global Catalogue of Microorganisms (GCM) 10K type strain sequencing project: providing services to taxonomists for standard genome sequencing and annotation.</title>
        <authorList>
            <consortium name="The Broad Institute Genomics Platform"/>
            <consortium name="The Broad Institute Genome Sequencing Center for Infectious Disease"/>
            <person name="Wu L."/>
            <person name="Ma J."/>
        </authorList>
    </citation>
    <scope>NUCLEOTIDE SEQUENCE [LARGE SCALE GENOMIC DNA]</scope>
    <source>
        <strain evidence="9 10">DT85</strain>
    </source>
</reference>
<dbReference type="InterPro" id="IPR051464">
    <property type="entry name" value="Peptidase_M42_aminopept"/>
</dbReference>
<dbReference type="GO" id="GO:0004177">
    <property type="term" value="F:aminopeptidase activity"/>
    <property type="evidence" value="ECO:0007669"/>
    <property type="project" value="UniProtKB-UniRule"/>
</dbReference>
<evidence type="ECO:0000313" key="10">
    <source>
        <dbReference type="Proteomes" id="UP001596398"/>
    </source>
</evidence>
<dbReference type="GO" id="GO:0046872">
    <property type="term" value="F:metal ion binding"/>
    <property type="evidence" value="ECO:0007669"/>
    <property type="project" value="UniProtKB-UniRule"/>
</dbReference>
<evidence type="ECO:0000256" key="3">
    <source>
        <dbReference type="ARBA" id="ARBA00022670"/>
    </source>
</evidence>
<dbReference type="SUPFAM" id="SSF101821">
    <property type="entry name" value="Aminopeptidase/glucanase lid domain"/>
    <property type="match status" value="1"/>
</dbReference>
<feature type="binding site" evidence="8">
    <location>
        <position position="211"/>
    </location>
    <ligand>
        <name>Zn(2+)</name>
        <dbReference type="ChEBI" id="CHEBI:29105"/>
        <label>2</label>
    </ligand>
</feature>
<comment type="similarity">
    <text evidence="1 6">Belongs to the peptidase M42 family.</text>
</comment>
<dbReference type="RefSeq" id="WP_276235018.1">
    <property type="nucleotide sequence ID" value="NZ_CP119802.1"/>
</dbReference>
<feature type="binding site" evidence="8">
    <location>
        <position position="320"/>
    </location>
    <ligand>
        <name>Zn(2+)</name>
        <dbReference type="ChEBI" id="CHEBI:29105"/>
        <label>2</label>
    </ligand>
</feature>
<feature type="binding site" evidence="8">
    <location>
        <position position="67"/>
    </location>
    <ligand>
        <name>Zn(2+)</name>
        <dbReference type="ChEBI" id="CHEBI:29105"/>
        <label>1</label>
    </ligand>
</feature>
<comment type="caution">
    <text evidence="9">The sequence shown here is derived from an EMBL/GenBank/DDBJ whole genome shotgun (WGS) entry which is preliminary data.</text>
</comment>
<evidence type="ECO:0000256" key="4">
    <source>
        <dbReference type="ARBA" id="ARBA00022723"/>
    </source>
</evidence>
<name>A0ABD5ZKI6_9EURY</name>
<sequence>MDDDRRAFLDDLLATATPSGFETAGQRVFLDRVEPLADETHTDAYGNAVAVHEGDPDTDVSVVLAGHGDEIGLMVRDVTDDGFLKLTRVGGADKTVTRGQYVTVHGSDGPVSGVVGQVAIHLRDRGDEDTSEINEMHVDIGAADGDEARELVEVGDPITFETEVRDLEGSLVAARGMDNRTGVWTAAEGFRRAVERDADATVYAVSTVQEEIGRKGARMVGYDLDPDVVVAADVTHATDTPEAPGTKGSGIELGGGPAVGRGSGNHPVVVEAIRETADDEDLDLQLSAAGSDTGTDVESFYTARSGVAAVNVSIPNRYMHTPVEVIDTGDLAEVGDLMGAFAAAAEQYAPFAVEV</sequence>
<evidence type="ECO:0000313" key="9">
    <source>
        <dbReference type="EMBL" id="MFC7234022.1"/>
    </source>
</evidence>